<dbReference type="EMBL" id="CCYD01002864">
    <property type="protein sequence ID" value="CEG47773.1"/>
    <property type="molecule type" value="Genomic_DNA"/>
</dbReference>
<sequence length="150" mass="16095">MTSARGTQQRIHSGNCDDSNNSQLCSQLASTWGPEHRCLAVAAVDEGAERADCVEGVARVILSGIVQMIDQAAALRKKNRASVRTLEANSDLAPVTAGPAEAAQSTTWAEEALGMQLRSGWALRMRLRFGWAKLHAPGKRKARKPAVCSI</sequence>
<keyword evidence="2" id="KW-1185">Reference proteome</keyword>
<evidence type="ECO:0000313" key="2">
    <source>
        <dbReference type="Proteomes" id="UP000054928"/>
    </source>
</evidence>
<reference evidence="2" key="1">
    <citation type="submission" date="2014-09" db="EMBL/GenBank/DDBJ databases">
        <authorList>
            <person name="Sharma Rahul"/>
            <person name="Thines Marco"/>
        </authorList>
    </citation>
    <scope>NUCLEOTIDE SEQUENCE [LARGE SCALE GENOMIC DNA]</scope>
</reference>
<dbReference type="Proteomes" id="UP000054928">
    <property type="component" value="Unassembled WGS sequence"/>
</dbReference>
<dbReference type="GeneID" id="36400164"/>
<accession>A0A0P1AZ82</accession>
<proteinExistence type="predicted"/>
<evidence type="ECO:0000313" key="1">
    <source>
        <dbReference type="EMBL" id="CEG47773.1"/>
    </source>
</evidence>
<dbReference type="RefSeq" id="XP_024584142.1">
    <property type="nucleotide sequence ID" value="XM_024718776.1"/>
</dbReference>
<dbReference type="AlphaFoldDB" id="A0A0P1AZ82"/>
<name>A0A0P1AZ82_PLAHL</name>
<organism evidence="1 2">
    <name type="scientific">Plasmopara halstedii</name>
    <name type="common">Downy mildew of sunflower</name>
    <dbReference type="NCBI Taxonomy" id="4781"/>
    <lineage>
        <taxon>Eukaryota</taxon>
        <taxon>Sar</taxon>
        <taxon>Stramenopiles</taxon>
        <taxon>Oomycota</taxon>
        <taxon>Peronosporomycetes</taxon>
        <taxon>Peronosporales</taxon>
        <taxon>Peronosporaceae</taxon>
        <taxon>Plasmopara</taxon>
    </lineage>
</organism>
<protein>
    <submittedName>
        <fullName evidence="1">Uncharacterized protein</fullName>
    </submittedName>
</protein>